<dbReference type="EMBL" id="JAULSW010000002">
    <property type="protein sequence ID" value="KAK3389644.1"/>
    <property type="molecule type" value="Genomic_DNA"/>
</dbReference>
<dbReference type="AlphaFoldDB" id="A0AAE0NY14"/>
<reference evidence="2" key="2">
    <citation type="submission" date="2023-06" db="EMBL/GenBank/DDBJ databases">
        <authorList>
            <consortium name="Lawrence Berkeley National Laboratory"/>
            <person name="Haridas S."/>
            <person name="Hensen N."/>
            <person name="Bonometti L."/>
            <person name="Westerberg I."/>
            <person name="Brannstrom I.O."/>
            <person name="Guillou S."/>
            <person name="Cros-Aarteil S."/>
            <person name="Calhoun S."/>
            <person name="Kuo A."/>
            <person name="Mondo S."/>
            <person name="Pangilinan J."/>
            <person name="Riley R."/>
            <person name="LaButti K."/>
            <person name="Andreopoulos B."/>
            <person name="Lipzen A."/>
            <person name="Chen C."/>
            <person name="Yanf M."/>
            <person name="Daum C."/>
            <person name="Ng V."/>
            <person name="Clum A."/>
            <person name="Steindorff A."/>
            <person name="Ohm R."/>
            <person name="Martin F."/>
            <person name="Silar P."/>
            <person name="Natvig D."/>
            <person name="Lalanne C."/>
            <person name="Gautier V."/>
            <person name="Ament-velasquez S.L."/>
            <person name="Kruys A."/>
            <person name="Hutchinson M.I."/>
            <person name="Powell A.J."/>
            <person name="Barry K."/>
            <person name="Miller A.N."/>
            <person name="Grigoriev I.V."/>
            <person name="Debuchy R."/>
            <person name="Gladieux P."/>
            <person name="Thoren M.H."/>
            <person name="Johannesson H."/>
        </authorList>
    </citation>
    <scope>NUCLEOTIDE SEQUENCE</scope>
    <source>
        <strain evidence="2">CBS 232.78</strain>
    </source>
</reference>
<gene>
    <name evidence="2" type="ORF">B0H63DRAFT_507184</name>
</gene>
<dbReference type="PANTHER" id="PTHR35569:SF1">
    <property type="entry name" value="CYANAMIDE HYDRATASE DDI2-RELATED"/>
    <property type="match status" value="1"/>
</dbReference>
<dbReference type="NCBIfam" id="TIGR03401">
    <property type="entry name" value="cyanamide_fam"/>
    <property type="match status" value="1"/>
</dbReference>
<keyword evidence="3" id="KW-1185">Reference proteome</keyword>
<dbReference type="Proteomes" id="UP001285441">
    <property type="component" value="Unassembled WGS sequence"/>
</dbReference>
<evidence type="ECO:0000313" key="3">
    <source>
        <dbReference type="Proteomes" id="UP001285441"/>
    </source>
</evidence>
<reference evidence="2" key="1">
    <citation type="journal article" date="2023" name="Mol. Phylogenet. Evol.">
        <title>Genome-scale phylogeny and comparative genomics of the fungal order Sordariales.</title>
        <authorList>
            <person name="Hensen N."/>
            <person name="Bonometti L."/>
            <person name="Westerberg I."/>
            <person name="Brannstrom I.O."/>
            <person name="Guillou S."/>
            <person name="Cros-Aarteil S."/>
            <person name="Calhoun S."/>
            <person name="Haridas S."/>
            <person name="Kuo A."/>
            <person name="Mondo S."/>
            <person name="Pangilinan J."/>
            <person name="Riley R."/>
            <person name="LaButti K."/>
            <person name="Andreopoulos B."/>
            <person name="Lipzen A."/>
            <person name="Chen C."/>
            <person name="Yan M."/>
            <person name="Daum C."/>
            <person name="Ng V."/>
            <person name="Clum A."/>
            <person name="Steindorff A."/>
            <person name="Ohm R.A."/>
            <person name="Martin F."/>
            <person name="Silar P."/>
            <person name="Natvig D.O."/>
            <person name="Lalanne C."/>
            <person name="Gautier V."/>
            <person name="Ament-Velasquez S.L."/>
            <person name="Kruys A."/>
            <person name="Hutchinson M.I."/>
            <person name="Powell A.J."/>
            <person name="Barry K."/>
            <person name="Miller A.N."/>
            <person name="Grigoriev I.V."/>
            <person name="Debuchy R."/>
            <person name="Gladieux P."/>
            <person name="Hiltunen Thoren M."/>
            <person name="Johannesson H."/>
        </authorList>
    </citation>
    <scope>NUCLEOTIDE SEQUENCE</scope>
    <source>
        <strain evidence="2">CBS 232.78</strain>
    </source>
</reference>
<evidence type="ECO:0000313" key="2">
    <source>
        <dbReference type="EMBL" id="KAK3389644.1"/>
    </source>
</evidence>
<sequence length="161" mass="17580">MSSSSSKNDPVALHGWTAVPVDAAAILQDRPYLHEPRPLLVADIKFPSDDPIVARVQQYAKEKLPPQTYNHSMRVFYWATTILTQQFPSHASLSASTLALTCLLHDIGTTTHNLHATRMSFEFHGAILALNLLQSHSSPRHSLKQSVKPSSGTKISASSAA</sequence>
<feature type="compositionally biased region" description="Polar residues" evidence="1">
    <location>
        <begin position="144"/>
        <end position="161"/>
    </location>
</feature>
<evidence type="ECO:0008006" key="4">
    <source>
        <dbReference type="Google" id="ProtNLM"/>
    </source>
</evidence>
<dbReference type="PANTHER" id="PTHR35569">
    <property type="entry name" value="CYANAMIDE HYDRATASE DDI2-RELATED"/>
    <property type="match status" value="1"/>
</dbReference>
<dbReference type="SUPFAM" id="SSF109604">
    <property type="entry name" value="HD-domain/PDEase-like"/>
    <property type="match status" value="1"/>
</dbReference>
<protein>
    <recommendedName>
        <fullName evidence="4">HD domain-containing protein</fullName>
    </recommendedName>
</protein>
<proteinExistence type="predicted"/>
<accession>A0AAE0NY14</accession>
<dbReference type="InterPro" id="IPR003607">
    <property type="entry name" value="HD/PDEase_dom"/>
</dbReference>
<dbReference type="InterPro" id="IPR017771">
    <property type="entry name" value="Cyanamide_hydratase_HD"/>
</dbReference>
<organism evidence="2 3">
    <name type="scientific">Podospora didyma</name>
    <dbReference type="NCBI Taxonomy" id="330526"/>
    <lineage>
        <taxon>Eukaryota</taxon>
        <taxon>Fungi</taxon>
        <taxon>Dikarya</taxon>
        <taxon>Ascomycota</taxon>
        <taxon>Pezizomycotina</taxon>
        <taxon>Sordariomycetes</taxon>
        <taxon>Sordariomycetidae</taxon>
        <taxon>Sordariales</taxon>
        <taxon>Podosporaceae</taxon>
        <taxon>Podospora</taxon>
    </lineage>
</organism>
<feature type="region of interest" description="Disordered" evidence="1">
    <location>
        <begin position="140"/>
        <end position="161"/>
    </location>
</feature>
<evidence type="ECO:0000256" key="1">
    <source>
        <dbReference type="SAM" id="MobiDB-lite"/>
    </source>
</evidence>
<comment type="caution">
    <text evidence="2">The sequence shown here is derived from an EMBL/GenBank/DDBJ whole genome shotgun (WGS) entry which is preliminary data.</text>
</comment>
<dbReference type="CDD" id="cd00077">
    <property type="entry name" value="HDc"/>
    <property type="match status" value="1"/>
</dbReference>
<name>A0AAE0NY14_9PEZI</name>
<dbReference type="Gene3D" id="1.10.3210.10">
    <property type="entry name" value="Hypothetical protein af1432"/>
    <property type="match status" value="1"/>
</dbReference>